<gene>
    <name evidence="2" type="ORF">Slati_3718300</name>
</gene>
<feature type="compositionally biased region" description="Basic and acidic residues" evidence="1">
    <location>
        <begin position="48"/>
        <end position="65"/>
    </location>
</feature>
<reference evidence="2" key="2">
    <citation type="journal article" date="2024" name="Plant">
        <title>Genomic evolution and insights into agronomic trait innovations of Sesamum species.</title>
        <authorList>
            <person name="Miao H."/>
            <person name="Wang L."/>
            <person name="Qu L."/>
            <person name="Liu H."/>
            <person name="Sun Y."/>
            <person name="Le M."/>
            <person name="Wang Q."/>
            <person name="Wei S."/>
            <person name="Zheng Y."/>
            <person name="Lin W."/>
            <person name="Duan Y."/>
            <person name="Cao H."/>
            <person name="Xiong S."/>
            <person name="Wang X."/>
            <person name="Wei L."/>
            <person name="Li C."/>
            <person name="Ma Q."/>
            <person name="Ju M."/>
            <person name="Zhao R."/>
            <person name="Li G."/>
            <person name="Mu C."/>
            <person name="Tian Q."/>
            <person name="Mei H."/>
            <person name="Zhang T."/>
            <person name="Gao T."/>
            <person name="Zhang H."/>
        </authorList>
    </citation>
    <scope>NUCLEOTIDE SEQUENCE</scope>
    <source>
        <strain evidence="2">KEN1</strain>
    </source>
</reference>
<feature type="compositionally biased region" description="Pro residues" evidence="1">
    <location>
        <begin position="18"/>
        <end position="28"/>
    </location>
</feature>
<reference evidence="2" key="1">
    <citation type="submission" date="2020-06" db="EMBL/GenBank/DDBJ databases">
        <authorList>
            <person name="Li T."/>
            <person name="Hu X."/>
            <person name="Zhang T."/>
            <person name="Song X."/>
            <person name="Zhang H."/>
            <person name="Dai N."/>
            <person name="Sheng W."/>
            <person name="Hou X."/>
            <person name="Wei L."/>
        </authorList>
    </citation>
    <scope>NUCLEOTIDE SEQUENCE</scope>
    <source>
        <strain evidence="2">KEN1</strain>
        <tissue evidence="2">Leaf</tissue>
    </source>
</reference>
<dbReference type="EMBL" id="JACGWN010000013">
    <property type="protein sequence ID" value="KAL0411286.1"/>
    <property type="molecule type" value="Genomic_DNA"/>
</dbReference>
<evidence type="ECO:0000256" key="1">
    <source>
        <dbReference type="SAM" id="MobiDB-lite"/>
    </source>
</evidence>
<dbReference type="AlphaFoldDB" id="A0AAW2U6A6"/>
<accession>A0AAW2U6A6</accession>
<comment type="caution">
    <text evidence="2">The sequence shown here is derived from an EMBL/GenBank/DDBJ whole genome shotgun (WGS) entry which is preliminary data.</text>
</comment>
<name>A0AAW2U6A6_9LAMI</name>
<proteinExistence type="predicted"/>
<feature type="compositionally biased region" description="Low complexity" evidence="1">
    <location>
        <begin position="37"/>
        <end position="47"/>
    </location>
</feature>
<organism evidence="2">
    <name type="scientific">Sesamum latifolium</name>
    <dbReference type="NCBI Taxonomy" id="2727402"/>
    <lineage>
        <taxon>Eukaryota</taxon>
        <taxon>Viridiplantae</taxon>
        <taxon>Streptophyta</taxon>
        <taxon>Embryophyta</taxon>
        <taxon>Tracheophyta</taxon>
        <taxon>Spermatophyta</taxon>
        <taxon>Magnoliopsida</taxon>
        <taxon>eudicotyledons</taxon>
        <taxon>Gunneridae</taxon>
        <taxon>Pentapetalae</taxon>
        <taxon>asterids</taxon>
        <taxon>lamiids</taxon>
        <taxon>Lamiales</taxon>
        <taxon>Pedaliaceae</taxon>
        <taxon>Sesamum</taxon>
    </lineage>
</organism>
<sequence length="95" mass="10270">MSGGLKTPNPSEMKDSGPPDPEPFSPPPQEKRPPPHSRLLPLLPRLSDGGKRPPSDADSSFDHPRSCGLRTRHSQSSFGGILAWVALSHEANRLV</sequence>
<protein>
    <submittedName>
        <fullName evidence="2">Uncharacterized protein</fullName>
    </submittedName>
</protein>
<evidence type="ECO:0000313" key="2">
    <source>
        <dbReference type="EMBL" id="KAL0411286.1"/>
    </source>
</evidence>
<feature type="region of interest" description="Disordered" evidence="1">
    <location>
        <begin position="1"/>
        <end position="74"/>
    </location>
</feature>